<keyword evidence="12" id="KW-1185">Reference proteome</keyword>
<comment type="catalytic activity">
    <reaction evidence="10">
        <text>2 [molybdopterin-synthase sulfur-carrier protein]-C-terminal-Gly-aminoethanethioate + cyclic pyranopterin phosphate + H2O = molybdopterin + 2 [molybdopterin-synthase sulfur-carrier protein]-C-terminal Gly-Gly + 2 H(+)</text>
        <dbReference type="Rhea" id="RHEA:26333"/>
        <dbReference type="Rhea" id="RHEA-COMP:12202"/>
        <dbReference type="Rhea" id="RHEA-COMP:19907"/>
        <dbReference type="ChEBI" id="CHEBI:15377"/>
        <dbReference type="ChEBI" id="CHEBI:15378"/>
        <dbReference type="ChEBI" id="CHEBI:58698"/>
        <dbReference type="ChEBI" id="CHEBI:59648"/>
        <dbReference type="ChEBI" id="CHEBI:90778"/>
        <dbReference type="ChEBI" id="CHEBI:232372"/>
        <dbReference type="EC" id="2.8.1.12"/>
    </reaction>
</comment>
<dbReference type="EC" id="2.8.1.12" evidence="3"/>
<comment type="similarity">
    <text evidence="2">Belongs to the MoaE family.</text>
</comment>
<evidence type="ECO:0000256" key="5">
    <source>
        <dbReference type="ARBA" id="ARBA00026066"/>
    </source>
</evidence>
<dbReference type="Proteomes" id="UP000663720">
    <property type="component" value="Chromosome"/>
</dbReference>
<evidence type="ECO:0000256" key="2">
    <source>
        <dbReference type="ARBA" id="ARBA00005426"/>
    </source>
</evidence>
<dbReference type="InterPro" id="IPR003448">
    <property type="entry name" value="Mopterin_biosynth_MoaE"/>
</dbReference>
<evidence type="ECO:0000256" key="9">
    <source>
        <dbReference type="ARBA" id="ARBA00032474"/>
    </source>
</evidence>
<dbReference type="AlphaFoldDB" id="A0A975B5B6"/>
<evidence type="ECO:0000256" key="1">
    <source>
        <dbReference type="ARBA" id="ARBA00005046"/>
    </source>
</evidence>
<name>A0A975B5B6_9BACT</name>
<evidence type="ECO:0000256" key="8">
    <source>
        <dbReference type="ARBA" id="ARBA00030781"/>
    </source>
</evidence>
<dbReference type="GO" id="GO:0030366">
    <property type="term" value="F:molybdopterin synthase activity"/>
    <property type="evidence" value="ECO:0007669"/>
    <property type="project" value="UniProtKB-EC"/>
</dbReference>
<dbReference type="Pfam" id="PF02391">
    <property type="entry name" value="MoaE"/>
    <property type="match status" value="1"/>
</dbReference>
<comment type="subunit">
    <text evidence="5">Heterotetramer of 2 MoaD subunits and 2 MoaE subunits. Also stable as homodimer. The enzyme changes between these two forms during catalysis.</text>
</comment>
<dbReference type="KEGG" id="dli:dnl_13060"/>
<dbReference type="SUPFAM" id="SSF54690">
    <property type="entry name" value="Molybdopterin synthase subunit MoaE"/>
    <property type="match status" value="1"/>
</dbReference>
<proteinExistence type="inferred from homology"/>
<evidence type="ECO:0000256" key="10">
    <source>
        <dbReference type="ARBA" id="ARBA00049878"/>
    </source>
</evidence>
<protein>
    <recommendedName>
        <fullName evidence="4">Molybdopterin synthase catalytic subunit</fullName>
        <ecNumber evidence="3">2.8.1.12</ecNumber>
    </recommendedName>
    <alternativeName>
        <fullName evidence="8">MPT synthase subunit 2</fullName>
    </alternativeName>
    <alternativeName>
        <fullName evidence="6">Molybdenum cofactor biosynthesis protein E</fullName>
    </alternativeName>
    <alternativeName>
        <fullName evidence="7">Molybdopterin-converting factor large subunit</fullName>
    </alternativeName>
    <alternativeName>
        <fullName evidence="9">Molybdopterin-converting factor subunit 2</fullName>
    </alternativeName>
</protein>
<dbReference type="Gene3D" id="3.90.1170.40">
    <property type="entry name" value="Molybdopterin biosynthesis MoaE subunit"/>
    <property type="match status" value="1"/>
</dbReference>
<accession>A0A975B5B6</accession>
<evidence type="ECO:0000256" key="7">
    <source>
        <dbReference type="ARBA" id="ARBA00030407"/>
    </source>
</evidence>
<dbReference type="RefSeq" id="WP_207690849.1">
    <property type="nucleotide sequence ID" value="NZ_CP061799.1"/>
</dbReference>
<dbReference type="EMBL" id="CP061799">
    <property type="protein sequence ID" value="QTA79057.1"/>
    <property type="molecule type" value="Genomic_DNA"/>
</dbReference>
<dbReference type="InterPro" id="IPR036563">
    <property type="entry name" value="MoaE_sf"/>
</dbReference>
<reference evidence="11" key="1">
    <citation type="journal article" date="2021" name="Microb. Physiol.">
        <title>Proteogenomic Insights into the Physiology of Marine, Sulfate-Reducing, Filamentous Desulfonema limicola and Desulfonema magnum.</title>
        <authorList>
            <person name="Schnaars V."/>
            <person name="Wohlbrand L."/>
            <person name="Scheve S."/>
            <person name="Hinrichs C."/>
            <person name="Reinhardt R."/>
            <person name="Rabus R."/>
        </authorList>
    </citation>
    <scope>NUCLEOTIDE SEQUENCE</scope>
    <source>
        <strain evidence="11">5ac10</strain>
    </source>
</reference>
<dbReference type="GO" id="GO:0006777">
    <property type="term" value="P:Mo-molybdopterin cofactor biosynthetic process"/>
    <property type="evidence" value="ECO:0007669"/>
    <property type="project" value="InterPro"/>
</dbReference>
<evidence type="ECO:0000256" key="6">
    <source>
        <dbReference type="ARBA" id="ARBA00029745"/>
    </source>
</evidence>
<evidence type="ECO:0000313" key="12">
    <source>
        <dbReference type="Proteomes" id="UP000663720"/>
    </source>
</evidence>
<evidence type="ECO:0000256" key="4">
    <source>
        <dbReference type="ARBA" id="ARBA00013858"/>
    </source>
</evidence>
<gene>
    <name evidence="11" type="primary">moaE</name>
    <name evidence="11" type="ORF">dnl_13060</name>
</gene>
<sequence length="120" mass="13372">MNISKMIEKIKTHPDYHKSGMILCHNGVVRETSRSGEEVTGLKVAVDHEKLKQIIDEQKKRPGIIDILIEINEDRNLAVGDDVMGLVVAGDIRENVIASLTDTLNAVKSTVTTKTEFFKE</sequence>
<organism evidence="11 12">
    <name type="scientific">Desulfonema limicola</name>
    <dbReference type="NCBI Taxonomy" id="45656"/>
    <lineage>
        <taxon>Bacteria</taxon>
        <taxon>Pseudomonadati</taxon>
        <taxon>Thermodesulfobacteriota</taxon>
        <taxon>Desulfobacteria</taxon>
        <taxon>Desulfobacterales</taxon>
        <taxon>Desulfococcaceae</taxon>
        <taxon>Desulfonema</taxon>
    </lineage>
</organism>
<evidence type="ECO:0000256" key="3">
    <source>
        <dbReference type="ARBA" id="ARBA00011950"/>
    </source>
</evidence>
<evidence type="ECO:0000313" key="11">
    <source>
        <dbReference type="EMBL" id="QTA79057.1"/>
    </source>
</evidence>
<comment type="pathway">
    <text evidence="1">Cofactor biosynthesis; molybdopterin biosynthesis.</text>
</comment>